<gene>
    <name evidence="12" type="primary">rpoC2</name>
</gene>
<dbReference type="AlphaFoldDB" id="A0A182B0W2"/>
<name>A0A182B0W2_9EUGL</name>
<keyword evidence="12" id="KW-0934">Plastid</keyword>
<keyword evidence="12" id="KW-0150">Chloroplast</keyword>
<protein>
    <recommendedName>
        <fullName evidence="2">DNA-directed RNA polymerase</fullName>
        <ecNumber evidence="2">2.7.7.6</ecNumber>
    </recommendedName>
</protein>
<dbReference type="GO" id="GO:0003677">
    <property type="term" value="F:DNA binding"/>
    <property type="evidence" value="ECO:0007669"/>
    <property type="project" value="InterPro"/>
</dbReference>
<feature type="domain" description="RNA polymerase Rpb1" evidence="9">
    <location>
        <begin position="5"/>
        <end position="59"/>
    </location>
</feature>
<keyword evidence="5" id="KW-0548">Nucleotidyltransferase</keyword>
<dbReference type="GO" id="GO:0046872">
    <property type="term" value="F:metal ion binding"/>
    <property type="evidence" value="ECO:0007669"/>
    <property type="project" value="UniProtKB-KW"/>
</dbReference>
<dbReference type="PANTHER" id="PTHR19376:SF54">
    <property type="entry name" value="DNA-DIRECTED RNA POLYMERASE SUBUNIT BETA"/>
    <property type="match status" value="1"/>
</dbReference>
<dbReference type="InterPro" id="IPR045867">
    <property type="entry name" value="DNA-dir_RpoC_beta_prime"/>
</dbReference>
<dbReference type="InterPro" id="IPR042102">
    <property type="entry name" value="RNA_pol_Rpb1_3_sf"/>
</dbReference>
<dbReference type="Gene3D" id="1.10.274.100">
    <property type="entry name" value="RNA polymerase Rpb1, domain 3"/>
    <property type="match status" value="1"/>
</dbReference>
<organism evidence="12">
    <name type="scientific">Phacus orbicularis</name>
    <dbReference type="NCBI Taxonomy" id="158829"/>
    <lineage>
        <taxon>Eukaryota</taxon>
        <taxon>Discoba</taxon>
        <taxon>Euglenozoa</taxon>
        <taxon>Euglenida</taxon>
        <taxon>Spirocuta</taxon>
        <taxon>Euglenophyceae</taxon>
        <taxon>Euglenales</taxon>
        <taxon>Phacaceae</taxon>
        <taxon>Phacus</taxon>
    </lineage>
</organism>
<keyword evidence="7" id="KW-0804">Transcription</keyword>
<evidence type="ECO:0000256" key="7">
    <source>
        <dbReference type="ARBA" id="ARBA00023163"/>
    </source>
</evidence>
<dbReference type="SUPFAM" id="SSF64484">
    <property type="entry name" value="beta and beta-prime subunits of DNA dependent RNA-polymerase"/>
    <property type="match status" value="1"/>
</dbReference>
<dbReference type="GO" id="GO:0006351">
    <property type="term" value="P:DNA-templated transcription"/>
    <property type="evidence" value="ECO:0007669"/>
    <property type="project" value="InterPro"/>
</dbReference>
<dbReference type="EMBL" id="KR921747">
    <property type="protein sequence ID" value="ALP86062.1"/>
    <property type="molecule type" value="Genomic_DNA"/>
</dbReference>
<keyword evidence="4" id="KW-0808">Transferase</keyword>
<dbReference type="Pfam" id="PF04998">
    <property type="entry name" value="RNA_pol_Rpb1_5"/>
    <property type="match status" value="1"/>
</dbReference>
<evidence type="ECO:0000256" key="2">
    <source>
        <dbReference type="ARBA" id="ARBA00012418"/>
    </source>
</evidence>
<feature type="domain" description="RNA polymerase Rpb1" evidence="10">
    <location>
        <begin position="169"/>
        <end position="724"/>
    </location>
</feature>
<dbReference type="GO" id="GO:0003899">
    <property type="term" value="F:DNA-directed RNA polymerase activity"/>
    <property type="evidence" value="ECO:0007669"/>
    <property type="project" value="UniProtKB-EC"/>
</dbReference>
<keyword evidence="6" id="KW-0479">Metal-binding</keyword>
<dbReference type="InterPro" id="IPR038120">
    <property type="entry name" value="Rpb1_funnel_sf"/>
</dbReference>
<geneLocation type="chloroplast" evidence="12"/>
<dbReference type="Gene3D" id="1.10.150.390">
    <property type="match status" value="1"/>
</dbReference>
<evidence type="ECO:0000256" key="6">
    <source>
        <dbReference type="ARBA" id="ARBA00022723"/>
    </source>
</evidence>
<evidence type="ECO:0000256" key="5">
    <source>
        <dbReference type="ARBA" id="ARBA00022695"/>
    </source>
</evidence>
<dbReference type="Pfam" id="PF05000">
    <property type="entry name" value="RNA_pol_Rpb1_4"/>
    <property type="match status" value="1"/>
</dbReference>
<sequence length="821" mass="94324">MKKQIIYNNNFDKNKLRNLIEGIINNYGNLKAVKILDKIKSTGLKYSTKAGISLGTEDLIIPLAKKILIKKTENQIYKQNIRIKIGQINENDFLNNIIFKWNTVNDSLTKQIVKTFKQTDILNPVYMMIISGARGNLSQIKQIIGFRGLISDSEGKIIKSPIKSNLKEGLNIEEYFISCYGARKGIIDTGLKTANSGYLTRRLIYSAQNIIIKQPDCKTRAGSIIKIKQQNKLNYTKSINNLVGRVINENTTLNIFKGQDLCKYLAKKLVKYKKYILIRKTTHCKINVGTCQLCYGWDLTTNKLAKIGESVGILAAQSIGEPGTQLTMRTFHTGGIYKGKEQKIIESPITGKIKYFKKYLKKIKTKFIKGFLLLKEKTIFIKKNNNVIKKIILPKYSILLTKNNASIYKNQILIQMPALKEIMTNKKDNNYNIMTIKTKKDGILLINIIKNYKIIWILFGKVNKNVNLISKKNFPQKFLNLLKLKNKRIKTFKSKHQTFENLVNFKTYKKSKIKLNEKKETNYLVQNIIKINKNGKLLTFKENNKENFINNKKITGMLVVKNKRTLYKGQIIEQILKNDKKINVIKKGIIYLTNKETKIENKSNYLIEKNTKIMKIKNFTEKTNDIIEGLPKIEEILEAKKTKNSITIKNNVHDQLKIIYNKYKLKYNNFISAKKAIATIQEKLIKNINKVYSLQNVQIDAKHIEIIVKQMTSKVIIIESDNKFLLIGEIIDINKLEKLNETLQNKIKYEPIIIGISQIPITSESFISAACFQETTRILIKAALGGKIDWLKGLKENIIIGKLIPSGTGSSYKHNSFSRLN</sequence>
<dbReference type="GO" id="GO:0000428">
    <property type="term" value="C:DNA-directed RNA polymerase complex"/>
    <property type="evidence" value="ECO:0007669"/>
    <property type="project" value="UniProtKB-KW"/>
</dbReference>
<reference evidence="12" key="1">
    <citation type="submission" date="2015-05" db="EMBL/GenBank/DDBJ databases">
        <title>Phacus orbicularis chloroplast genome.</title>
        <authorList>
            <person name="Kasiborski B.A."/>
            <person name="Linton E.W."/>
        </authorList>
    </citation>
    <scope>NUCLEOTIDE SEQUENCE</scope>
</reference>
<evidence type="ECO:0000256" key="8">
    <source>
        <dbReference type="ARBA" id="ARBA00048552"/>
    </source>
</evidence>
<evidence type="ECO:0000256" key="4">
    <source>
        <dbReference type="ARBA" id="ARBA00022679"/>
    </source>
</evidence>
<dbReference type="Gene3D" id="1.10.1790.20">
    <property type="match status" value="1"/>
</dbReference>
<comment type="function">
    <text evidence="1">DNA-dependent RNA polymerase catalyzes the transcription of DNA into RNA using the four ribonucleoside triphosphates as substrates.</text>
</comment>
<proteinExistence type="predicted"/>
<evidence type="ECO:0000256" key="1">
    <source>
        <dbReference type="ARBA" id="ARBA00004026"/>
    </source>
</evidence>
<evidence type="ECO:0000256" key="3">
    <source>
        <dbReference type="ARBA" id="ARBA00022478"/>
    </source>
</evidence>
<dbReference type="EC" id="2.7.7.6" evidence="2"/>
<dbReference type="CDD" id="cd02655">
    <property type="entry name" value="RNAP_beta'_C"/>
    <property type="match status" value="1"/>
</dbReference>
<dbReference type="InterPro" id="IPR007081">
    <property type="entry name" value="RNA_pol_Rpb1_5"/>
</dbReference>
<dbReference type="PANTHER" id="PTHR19376">
    <property type="entry name" value="DNA-DIRECTED RNA POLYMERASE"/>
    <property type="match status" value="1"/>
</dbReference>
<feature type="domain" description="RNA polymerase Rpb1" evidence="11">
    <location>
        <begin position="89"/>
        <end position="163"/>
    </location>
</feature>
<evidence type="ECO:0000259" key="10">
    <source>
        <dbReference type="Pfam" id="PF04998"/>
    </source>
</evidence>
<evidence type="ECO:0000313" key="12">
    <source>
        <dbReference type="EMBL" id="ALP86062.1"/>
    </source>
</evidence>
<accession>A0A182B0W2</accession>
<evidence type="ECO:0000259" key="11">
    <source>
        <dbReference type="Pfam" id="PF05000"/>
    </source>
</evidence>
<dbReference type="Pfam" id="PF04983">
    <property type="entry name" value="RNA_pol_Rpb1_3"/>
    <property type="match status" value="1"/>
</dbReference>
<dbReference type="InterPro" id="IPR007083">
    <property type="entry name" value="RNA_pol_Rpb1_4"/>
</dbReference>
<comment type="catalytic activity">
    <reaction evidence="8">
        <text>RNA(n) + a ribonucleoside 5'-triphosphate = RNA(n+1) + diphosphate</text>
        <dbReference type="Rhea" id="RHEA:21248"/>
        <dbReference type="Rhea" id="RHEA-COMP:14527"/>
        <dbReference type="Rhea" id="RHEA-COMP:17342"/>
        <dbReference type="ChEBI" id="CHEBI:33019"/>
        <dbReference type="ChEBI" id="CHEBI:61557"/>
        <dbReference type="ChEBI" id="CHEBI:140395"/>
        <dbReference type="EC" id="2.7.7.6"/>
    </reaction>
</comment>
<keyword evidence="3" id="KW-0240">DNA-directed RNA polymerase</keyword>
<evidence type="ECO:0000259" key="9">
    <source>
        <dbReference type="Pfam" id="PF04983"/>
    </source>
</evidence>
<dbReference type="Gene3D" id="1.10.132.30">
    <property type="match status" value="1"/>
</dbReference>
<dbReference type="InterPro" id="IPR007066">
    <property type="entry name" value="RNA_pol_Rpb1_3"/>
</dbReference>